<proteinExistence type="predicted"/>
<keyword evidence="2" id="KW-1185">Reference proteome</keyword>
<name>A0A485ANL3_KLUCR</name>
<dbReference type="Proteomes" id="UP000401081">
    <property type="component" value="Unassembled WGS sequence"/>
</dbReference>
<gene>
    <name evidence="1" type="ORF">NCTC12993_02036</name>
</gene>
<dbReference type="EMBL" id="CAADJD010000015">
    <property type="protein sequence ID" value="VFS61726.1"/>
    <property type="molecule type" value="Genomic_DNA"/>
</dbReference>
<organism evidence="1 2">
    <name type="scientific">Kluyvera cryocrescens</name>
    <name type="common">Kluyvera citrophila</name>
    <dbReference type="NCBI Taxonomy" id="580"/>
    <lineage>
        <taxon>Bacteria</taxon>
        <taxon>Pseudomonadati</taxon>
        <taxon>Pseudomonadota</taxon>
        <taxon>Gammaproteobacteria</taxon>
        <taxon>Enterobacterales</taxon>
        <taxon>Enterobacteriaceae</taxon>
        <taxon>Kluyvera</taxon>
    </lineage>
</organism>
<protein>
    <submittedName>
        <fullName evidence="1">Uncharacterized protein</fullName>
    </submittedName>
</protein>
<dbReference type="AlphaFoldDB" id="A0A485ANL3"/>
<reference evidence="1 2" key="1">
    <citation type="submission" date="2019-03" db="EMBL/GenBank/DDBJ databases">
        <authorList>
            <consortium name="Pathogen Informatics"/>
        </authorList>
    </citation>
    <scope>NUCLEOTIDE SEQUENCE [LARGE SCALE GENOMIC DNA]</scope>
    <source>
        <strain evidence="1 2">NCTC12993</strain>
    </source>
</reference>
<accession>A0A485ANL3</accession>
<evidence type="ECO:0000313" key="2">
    <source>
        <dbReference type="Proteomes" id="UP000401081"/>
    </source>
</evidence>
<evidence type="ECO:0000313" key="1">
    <source>
        <dbReference type="EMBL" id="VFS61726.1"/>
    </source>
</evidence>
<sequence>MPITALSVGKLEDHVGHQVTFGQQACTSSVIHISTNLRGDPASQRLNTIGLITQRTELLLEQNGLQTRQMIFQTFFTVSIEEELGIRQTWTNHFFVTGDNLDRIFRFNVGNENEVWQQLARVIVNREVLLVALHGVNQRFGWNRKEFLFEFRRQNNRPFHQGGHFFQQAFAQIGVTANLARRFFSVRFDFGFTLFVVSNDFTALQQNLRVLIGICRW</sequence>
<dbReference type="AntiFam" id="ANF00213">
    <property type="entry name" value="Shadow ORF (opposite glyS)"/>
</dbReference>